<accession>A0A4U8V9P4</accession>
<dbReference type="EMBL" id="LR027887">
    <property type="protein sequence ID" value="VCV25296.1"/>
    <property type="molecule type" value="mRNA"/>
</dbReference>
<dbReference type="AlphaFoldDB" id="A0A4U8V9P4"/>
<proteinExistence type="evidence at transcript level"/>
<name>A0A4U8V9P4_GERBU</name>
<dbReference type="GO" id="GO:0030027">
    <property type="term" value="C:lamellipodium"/>
    <property type="evidence" value="ECO:0007669"/>
    <property type="project" value="TreeGrafter"/>
</dbReference>
<dbReference type="GO" id="GO:0032433">
    <property type="term" value="C:filopodium tip"/>
    <property type="evidence" value="ECO:0007669"/>
    <property type="project" value="TreeGrafter"/>
</dbReference>
<dbReference type="InterPro" id="IPR011053">
    <property type="entry name" value="Single_hybrid_motif"/>
</dbReference>
<dbReference type="GO" id="GO:0048813">
    <property type="term" value="P:dendrite morphogenesis"/>
    <property type="evidence" value="ECO:0007669"/>
    <property type="project" value="TreeGrafter"/>
</dbReference>
<dbReference type="InterPro" id="IPR039169">
    <property type="entry name" value="Abitram"/>
</dbReference>
<dbReference type="GO" id="GO:0051015">
    <property type="term" value="F:actin filament binding"/>
    <property type="evidence" value="ECO:0007669"/>
    <property type="project" value="TreeGrafter"/>
</dbReference>
<sequence length="198" mass="22151">MQVSTTQKVCSIEKSIDLNEKYQSVVDRYYMRKFCVDVCEPKDDYSVLIHSNGVCLISLAPSHSIMKTEKRIKSVSFQVARDLNRDTGNRVSGKLKHGAQKVKPTSPLLVATFEDGSTMTARCPINGKLLEVNQRLLTTPGLMISAPDDKGYIAIILPEQSIQNVYRESLLSLAQYRDQISNKKSSLLDTYTKSSNLT</sequence>
<dbReference type="PANTHER" id="PTHR13651">
    <property type="entry name" value="PROTEIN ABITRAM"/>
    <property type="match status" value="1"/>
</dbReference>
<dbReference type="Gene3D" id="2.40.50.100">
    <property type="match status" value="1"/>
</dbReference>
<dbReference type="SUPFAM" id="SSF51230">
    <property type="entry name" value="Single hybrid motif"/>
    <property type="match status" value="1"/>
</dbReference>
<dbReference type="GO" id="GO:0005634">
    <property type="term" value="C:nucleus"/>
    <property type="evidence" value="ECO:0007669"/>
    <property type="project" value="TreeGrafter"/>
</dbReference>
<protein>
    <submittedName>
        <fullName evidence="1">Simiate</fullName>
    </submittedName>
</protein>
<dbReference type="GO" id="GO:0003785">
    <property type="term" value="F:actin monomer binding"/>
    <property type="evidence" value="ECO:0007669"/>
    <property type="project" value="TreeGrafter"/>
</dbReference>
<organism evidence="1">
    <name type="scientific">Gerris buenoi</name>
    <name type="common">Blue-winged water strider</name>
    <dbReference type="NCBI Taxonomy" id="56086"/>
    <lineage>
        <taxon>Eukaryota</taxon>
        <taxon>Metazoa</taxon>
        <taxon>Ecdysozoa</taxon>
        <taxon>Arthropoda</taxon>
        <taxon>Hexapoda</taxon>
        <taxon>Insecta</taxon>
        <taxon>Pterygota</taxon>
        <taxon>Neoptera</taxon>
        <taxon>Paraneoptera</taxon>
        <taxon>Hemiptera</taxon>
        <taxon>Heteroptera</taxon>
        <taxon>Gerromorpha</taxon>
        <taxon>Gerroidea</taxon>
        <taxon>Gerridae</taxon>
        <taxon>Gerrinae</taxon>
        <taxon>Gerris</taxon>
    </lineage>
</organism>
<evidence type="ECO:0000313" key="1">
    <source>
        <dbReference type="EMBL" id="VCV25296.1"/>
    </source>
</evidence>
<dbReference type="PANTHER" id="PTHR13651:SF0">
    <property type="entry name" value="PROTEIN ABITRAM"/>
    <property type="match status" value="1"/>
</dbReference>
<dbReference type="GO" id="GO:0030425">
    <property type="term" value="C:dendrite"/>
    <property type="evidence" value="ECO:0007669"/>
    <property type="project" value="TreeGrafter"/>
</dbReference>
<gene>
    <name evidence="1" type="primary">Simiate</name>
</gene>
<dbReference type="GO" id="GO:0051489">
    <property type="term" value="P:regulation of filopodium assembly"/>
    <property type="evidence" value="ECO:0007669"/>
    <property type="project" value="TreeGrafter"/>
</dbReference>
<dbReference type="GO" id="GO:0030833">
    <property type="term" value="P:regulation of actin filament polymerization"/>
    <property type="evidence" value="ECO:0007669"/>
    <property type="project" value="TreeGrafter"/>
</dbReference>
<reference evidence="1" key="1">
    <citation type="submission" date="2018-10" db="EMBL/GenBank/DDBJ databases">
        <authorList>
            <person name="Finet C."/>
        </authorList>
    </citation>
    <scope>NUCLEOTIDE SEQUENCE</scope>
    <source>
        <tissue evidence="1">Embryos</tissue>
    </source>
</reference>